<dbReference type="FunFam" id="1.10.40.30:FF:000007">
    <property type="entry name" value="Adenylosuccinate lyase"/>
    <property type="match status" value="1"/>
</dbReference>
<evidence type="ECO:0000256" key="12">
    <source>
        <dbReference type="NCBIfam" id="TIGR00928"/>
    </source>
</evidence>
<dbReference type="NCBIfam" id="TIGR00928">
    <property type="entry name" value="purB"/>
    <property type="match status" value="1"/>
</dbReference>
<sequence>MIERYSRPIMRELWSDGTRYQRWLRVEILAVRAWEQIGQIPAGVADRLSKGSVAPERVEFFENQYHHDVLAFLSAVGETVDPEDAKYIHYGLTSTDVVDTALSWVLHDALTIIAEDLSVLRNTVRQLALQHKYTPQMGRTHGMHAEPTSFGLKAALWWLELGRDEERLQQATERMRVMKISGAVGNYANIPPSVEQYVGQALGLQPAPLSTQVLQRDRHAEVIMVLALIGTTLDKIATEIRHLQRSEVGELEEPFAEGQRGSSAMPHKRNPVKAEQISGLARLLRGFVIPALEDVPLWHERDISHSSVERVMLPDATTLADYLLTQMNRIMGGLVVNSDRMRRNIDLSGGLVFSQKILLALVEHGMTREAAYKLVQSHAMAAMAEPSRSFQSRLMDDIRVTERMPPNELERLFAIEPYLGAVDEIFQKIGLEQKEGS</sequence>
<dbReference type="InterPro" id="IPR008948">
    <property type="entry name" value="L-Aspartase-like"/>
</dbReference>
<comment type="pathway">
    <text evidence="1 13">Purine metabolism; IMP biosynthesis via de novo pathway; 5-amino-1-(5-phospho-D-ribosyl)imidazole-4-carboxamide from 5-amino-1-(5-phospho-D-ribosyl)imidazole-4-carboxylate: step 2/2.</text>
</comment>
<dbReference type="GO" id="GO:0070626">
    <property type="term" value="F:(S)-2-(5-amino-1-(5-phospho-D-ribosyl)imidazole-4-carboxamido) succinate lyase (fumarate-forming) activity"/>
    <property type="evidence" value="ECO:0007669"/>
    <property type="project" value="TreeGrafter"/>
</dbReference>
<feature type="region of interest" description="Disordered" evidence="14">
    <location>
        <begin position="251"/>
        <end position="270"/>
    </location>
</feature>
<dbReference type="Proteomes" id="UP000242972">
    <property type="component" value="Unassembled WGS sequence"/>
</dbReference>
<dbReference type="InterPro" id="IPR020557">
    <property type="entry name" value="Fumarate_lyase_CS"/>
</dbReference>
<dbReference type="Gene3D" id="1.10.40.30">
    <property type="entry name" value="Fumarase/aspartase (C-terminal domain)"/>
    <property type="match status" value="1"/>
</dbReference>
<dbReference type="PRINTS" id="PR00145">
    <property type="entry name" value="ARGSUCLYASE"/>
</dbReference>
<comment type="caution">
    <text evidence="16">The sequence shown here is derived from an EMBL/GenBank/DDBJ whole genome shotgun (WGS) entry which is preliminary data.</text>
</comment>
<dbReference type="EC" id="4.3.2.2" evidence="4 12"/>
<dbReference type="PANTHER" id="PTHR43172:SF1">
    <property type="entry name" value="ADENYLOSUCCINATE LYASE"/>
    <property type="match status" value="1"/>
</dbReference>
<gene>
    <name evidence="16" type="ORF">C7B46_10895</name>
</gene>
<protein>
    <recommendedName>
        <fullName evidence="5 12">Adenylosuccinate lyase</fullName>
        <shortName evidence="13">ASL</shortName>
        <ecNumber evidence="4 12">4.3.2.2</ecNumber>
    </recommendedName>
    <alternativeName>
        <fullName evidence="10 13">Adenylosuccinase</fullName>
    </alternativeName>
</protein>
<evidence type="ECO:0000256" key="14">
    <source>
        <dbReference type="SAM" id="MobiDB-lite"/>
    </source>
</evidence>
<dbReference type="AlphaFoldDB" id="A0A2T2XF93"/>
<evidence type="ECO:0000256" key="9">
    <source>
        <dbReference type="ARBA" id="ARBA00024477"/>
    </source>
</evidence>
<dbReference type="SUPFAM" id="SSF48557">
    <property type="entry name" value="L-aspartase-like"/>
    <property type="match status" value="1"/>
</dbReference>
<reference evidence="16 17" key="1">
    <citation type="journal article" date="2014" name="BMC Genomics">
        <title>Comparison of environmental and isolate Sulfobacillus genomes reveals diverse carbon, sulfur, nitrogen, and hydrogen metabolisms.</title>
        <authorList>
            <person name="Justice N.B."/>
            <person name="Norman A."/>
            <person name="Brown C.T."/>
            <person name="Singh A."/>
            <person name="Thomas B.C."/>
            <person name="Banfield J.F."/>
        </authorList>
    </citation>
    <scope>NUCLEOTIDE SEQUENCE [LARGE SCALE GENOMIC DNA]</scope>
    <source>
        <strain evidence="16">AMDSBA4</strain>
    </source>
</reference>
<dbReference type="CDD" id="cd01360">
    <property type="entry name" value="Adenylsuccinate_lyase_1"/>
    <property type="match status" value="1"/>
</dbReference>
<evidence type="ECO:0000256" key="4">
    <source>
        <dbReference type="ARBA" id="ARBA00012339"/>
    </source>
</evidence>
<dbReference type="PROSITE" id="PS00163">
    <property type="entry name" value="FUMARATE_LYASES"/>
    <property type="match status" value="1"/>
</dbReference>
<dbReference type="GO" id="GO:0004018">
    <property type="term" value="F:N6-(1,2-dicarboxyethyl)AMP AMP-lyase (fumarate-forming) activity"/>
    <property type="evidence" value="ECO:0007669"/>
    <property type="project" value="UniProtKB-UniRule"/>
</dbReference>
<dbReference type="GO" id="GO:0005829">
    <property type="term" value="C:cytosol"/>
    <property type="evidence" value="ECO:0007669"/>
    <property type="project" value="TreeGrafter"/>
</dbReference>
<dbReference type="SMART" id="SM00998">
    <property type="entry name" value="ADSL_C"/>
    <property type="match status" value="1"/>
</dbReference>
<comment type="pathway">
    <text evidence="2 13">Purine metabolism; AMP biosynthesis via de novo pathway; AMP from IMP: step 2/2.</text>
</comment>
<dbReference type="InterPro" id="IPR000362">
    <property type="entry name" value="Fumarate_lyase_fam"/>
</dbReference>
<accession>A0A2T2XF93</accession>
<dbReference type="PRINTS" id="PR00149">
    <property type="entry name" value="FUMRATELYASE"/>
</dbReference>
<evidence type="ECO:0000313" key="16">
    <source>
        <dbReference type="EMBL" id="PSR33160.1"/>
    </source>
</evidence>
<evidence type="ECO:0000256" key="6">
    <source>
        <dbReference type="ARBA" id="ARBA00022605"/>
    </source>
</evidence>
<dbReference type="Gene3D" id="1.10.275.10">
    <property type="entry name" value="Fumarase/aspartase (N-terminal domain)"/>
    <property type="match status" value="1"/>
</dbReference>
<keyword evidence="7 13" id="KW-0658">Purine biosynthesis</keyword>
<dbReference type="InterPro" id="IPR004769">
    <property type="entry name" value="Pur_lyase"/>
</dbReference>
<evidence type="ECO:0000256" key="2">
    <source>
        <dbReference type="ARBA" id="ARBA00004734"/>
    </source>
</evidence>
<keyword evidence="8 13" id="KW-0456">Lyase</keyword>
<dbReference type="FunFam" id="1.20.200.10:FF:000008">
    <property type="entry name" value="Adenylosuccinate lyase"/>
    <property type="match status" value="1"/>
</dbReference>
<dbReference type="Pfam" id="PF00206">
    <property type="entry name" value="Lyase_1"/>
    <property type="match status" value="1"/>
</dbReference>
<comment type="catalytic activity">
    <reaction evidence="9">
        <text>(2S)-2-[5-amino-1-(5-phospho-beta-D-ribosyl)imidazole-4-carboxamido]succinate = 5-amino-1-(5-phospho-beta-D-ribosyl)imidazole-4-carboxamide + fumarate</text>
        <dbReference type="Rhea" id="RHEA:23920"/>
        <dbReference type="ChEBI" id="CHEBI:29806"/>
        <dbReference type="ChEBI" id="CHEBI:58443"/>
        <dbReference type="ChEBI" id="CHEBI:58475"/>
        <dbReference type="EC" id="4.3.2.2"/>
    </reaction>
    <physiologicalReaction direction="left-to-right" evidence="9">
        <dbReference type="Rhea" id="RHEA:23921"/>
    </physiologicalReaction>
</comment>
<evidence type="ECO:0000256" key="13">
    <source>
        <dbReference type="RuleBase" id="RU361172"/>
    </source>
</evidence>
<evidence type="ECO:0000259" key="15">
    <source>
        <dbReference type="SMART" id="SM00998"/>
    </source>
</evidence>
<evidence type="ECO:0000313" key="17">
    <source>
        <dbReference type="Proteomes" id="UP000242972"/>
    </source>
</evidence>
<dbReference type="GO" id="GO:0008652">
    <property type="term" value="P:amino acid biosynthetic process"/>
    <property type="evidence" value="ECO:0007669"/>
    <property type="project" value="UniProtKB-KW"/>
</dbReference>
<dbReference type="EMBL" id="PXYW01000025">
    <property type="protein sequence ID" value="PSR33160.1"/>
    <property type="molecule type" value="Genomic_DNA"/>
</dbReference>
<feature type="domain" description="Adenylosuccinate lyase C-terminal" evidence="15">
    <location>
        <begin position="349"/>
        <end position="430"/>
    </location>
</feature>
<dbReference type="GO" id="GO:0044208">
    <property type="term" value="P:'de novo' AMP biosynthetic process"/>
    <property type="evidence" value="ECO:0007669"/>
    <property type="project" value="UniProtKB-UniPathway"/>
</dbReference>
<dbReference type="UniPathway" id="UPA00075">
    <property type="reaction ID" value="UER00336"/>
</dbReference>
<name>A0A2T2XF93_9FIRM</name>
<evidence type="ECO:0000256" key="5">
    <source>
        <dbReference type="ARBA" id="ARBA00017058"/>
    </source>
</evidence>
<proteinExistence type="inferred from homology"/>
<evidence type="ECO:0000256" key="1">
    <source>
        <dbReference type="ARBA" id="ARBA00004706"/>
    </source>
</evidence>
<evidence type="ECO:0000256" key="10">
    <source>
        <dbReference type="ARBA" id="ARBA00030717"/>
    </source>
</evidence>
<dbReference type="InterPro" id="IPR022761">
    <property type="entry name" value="Fumarate_lyase_N"/>
</dbReference>
<evidence type="ECO:0000256" key="11">
    <source>
        <dbReference type="ARBA" id="ARBA00049115"/>
    </source>
</evidence>
<keyword evidence="6" id="KW-0028">Amino-acid biosynthesis</keyword>
<dbReference type="GO" id="GO:0006189">
    <property type="term" value="P:'de novo' IMP biosynthetic process"/>
    <property type="evidence" value="ECO:0007669"/>
    <property type="project" value="UniProtKB-UniPathway"/>
</dbReference>
<dbReference type="InterPro" id="IPR019468">
    <property type="entry name" value="AdenyloSucc_lyase_C"/>
</dbReference>
<dbReference type="Gene3D" id="1.20.200.10">
    <property type="entry name" value="Fumarase/aspartase (Central domain)"/>
    <property type="match status" value="1"/>
</dbReference>
<organism evidence="16 17">
    <name type="scientific">Sulfobacillus benefaciens</name>
    <dbReference type="NCBI Taxonomy" id="453960"/>
    <lineage>
        <taxon>Bacteria</taxon>
        <taxon>Bacillati</taxon>
        <taxon>Bacillota</taxon>
        <taxon>Clostridia</taxon>
        <taxon>Eubacteriales</taxon>
        <taxon>Clostridiales Family XVII. Incertae Sedis</taxon>
        <taxon>Sulfobacillus</taxon>
    </lineage>
</organism>
<dbReference type="UniPathway" id="UPA00074">
    <property type="reaction ID" value="UER00132"/>
</dbReference>
<comment type="similarity">
    <text evidence="3 13">Belongs to the lyase 1 family. Adenylosuccinate lyase subfamily.</text>
</comment>
<dbReference type="PANTHER" id="PTHR43172">
    <property type="entry name" value="ADENYLOSUCCINATE LYASE"/>
    <property type="match status" value="1"/>
</dbReference>
<evidence type="ECO:0000256" key="3">
    <source>
        <dbReference type="ARBA" id="ARBA00008273"/>
    </source>
</evidence>
<dbReference type="Pfam" id="PF10397">
    <property type="entry name" value="ADSL_C"/>
    <property type="match status" value="1"/>
</dbReference>
<dbReference type="InterPro" id="IPR024083">
    <property type="entry name" value="Fumarase/histidase_N"/>
</dbReference>
<evidence type="ECO:0000256" key="7">
    <source>
        <dbReference type="ARBA" id="ARBA00022755"/>
    </source>
</evidence>
<comment type="catalytic activity">
    <reaction evidence="11">
        <text>N(6)-(1,2-dicarboxyethyl)-AMP = fumarate + AMP</text>
        <dbReference type="Rhea" id="RHEA:16853"/>
        <dbReference type="ChEBI" id="CHEBI:29806"/>
        <dbReference type="ChEBI" id="CHEBI:57567"/>
        <dbReference type="ChEBI" id="CHEBI:456215"/>
        <dbReference type="EC" id="4.3.2.2"/>
    </reaction>
    <physiologicalReaction direction="left-to-right" evidence="11">
        <dbReference type="Rhea" id="RHEA:16854"/>
    </physiologicalReaction>
</comment>
<evidence type="ECO:0000256" key="8">
    <source>
        <dbReference type="ARBA" id="ARBA00023239"/>
    </source>
</evidence>